<dbReference type="PANTHER" id="PTHR43716">
    <property type="entry name" value="D-2-HYDROXYGLUTARATE DEHYDROGENASE, MITOCHONDRIAL"/>
    <property type="match status" value="1"/>
</dbReference>
<dbReference type="GO" id="GO:0050660">
    <property type="term" value="F:flavin adenine dinucleotide binding"/>
    <property type="evidence" value="ECO:0007669"/>
    <property type="project" value="InterPro"/>
</dbReference>
<name>A0A7L2G3I8_NYCGR</name>
<feature type="non-terminal residue" evidence="4">
    <location>
        <position position="1"/>
    </location>
</feature>
<dbReference type="EMBL" id="VWYG01003253">
    <property type="protein sequence ID" value="NXQ80370.1"/>
    <property type="molecule type" value="Genomic_DNA"/>
</dbReference>
<dbReference type="InterPro" id="IPR051264">
    <property type="entry name" value="FAD-oxidored/transferase_4"/>
</dbReference>
<dbReference type="Gene3D" id="3.30.465.10">
    <property type="match status" value="1"/>
</dbReference>
<dbReference type="AlphaFoldDB" id="A0A7L2G3I8"/>
<reference evidence="4 5" key="1">
    <citation type="submission" date="2019-09" db="EMBL/GenBank/DDBJ databases">
        <title>Bird 10,000 Genomes (B10K) Project - Family phase.</title>
        <authorList>
            <person name="Zhang G."/>
        </authorList>
    </citation>
    <scope>NUCLEOTIDE SEQUENCE [LARGE SCALE GENOMIC DNA]</scope>
    <source>
        <strain evidence="4">B10K-DU-001-56</strain>
        <tissue evidence="4">Muscle</tissue>
    </source>
</reference>
<dbReference type="InterPro" id="IPR036318">
    <property type="entry name" value="FAD-bd_PCMH-like_sf"/>
</dbReference>
<dbReference type="SUPFAM" id="SSF56176">
    <property type="entry name" value="FAD-binding/transporter-associated domain-like"/>
    <property type="match status" value="1"/>
</dbReference>
<protein>
    <submittedName>
        <fullName evidence="4">D2HDH protein</fullName>
    </submittedName>
</protein>
<proteinExistence type="predicted"/>
<keyword evidence="5" id="KW-1185">Reference proteome</keyword>
<comment type="cofactor">
    <cofactor evidence="1">
        <name>FAD</name>
        <dbReference type="ChEBI" id="CHEBI:57692"/>
    </cofactor>
</comment>
<dbReference type="InterPro" id="IPR016169">
    <property type="entry name" value="FAD-bd_PCMH_sub2"/>
</dbReference>
<evidence type="ECO:0000313" key="4">
    <source>
        <dbReference type="EMBL" id="NXQ80370.1"/>
    </source>
</evidence>
<dbReference type="Proteomes" id="UP000567826">
    <property type="component" value="Unassembled WGS sequence"/>
</dbReference>
<keyword evidence="2" id="KW-0560">Oxidoreductase</keyword>
<dbReference type="GO" id="GO:0016491">
    <property type="term" value="F:oxidoreductase activity"/>
    <property type="evidence" value="ECO:0007669"/>
    <property type="project" value="UniProtKB-KW"/>
</dbReference>
<dbReference type="Pfam" id="PF01565">
    <property type="entry name" value="FAD_binding_4"/>
    <property type="match status" value="1"/>
</dbReference>
<organism evidence="4 5">
    <name type="scientific">Nyctibius grandis</name>
    <name type="common">Great potoo</name>
    <dbReference type="NCBI Taxonomy" id="48427"/>
    <lineage>
        <taxon>Eukaryota</taxon>
        <taxon>Metazoa</taxon>
        <taxon>Chordata</taxon>
        <taxon>Craniata</taxon>
        <taxon>Vertebrata</taxon>
        <taxon>Euteleostomi</taxon>
        <taxon>Archelosauria</taxon>
        <taxon>Archosauria</taxon>
        <taxon>Dinosauria</taxon>
        <taxon>Saurischia</taxon>
        <taxon>Theropoda</taxon>
        <taxon>Coelurosauria</taxon>
        <taxon>Aves</taxon>
        <taxon>Neognathae</taxon>
        <taxon>Neoaves</taxon>
        <taxon>Strisores</taxon>
        <taxon>Caprimulgiformes</taxon>
        <taxon>Nyctibiidae</taxon>
        <taxon>Nyctibius</taxon>
    </lineage>
</organism>
<dbReference type="InterPro" id="IPR006094">
    <property type="entry name" value="Oxid_FAD_bind_N"/>
</dbReference>
<dbReference type="PANTHER" id="PTHR43716:SF1">
    <property type="entry name" value="D-2-HYDROXYGLUTARATE DEHYDROGENASE, MITOCHONDRIAL"/>
    <property type="match status" value="1"/>
</dbReference>
<gene>
    <name evidence="4" type="primary">D2hgdh</name>
    <name evidence="4" type="ORF">NYCGRA_R15057</name>
</gene>
<evidence type="ECO:0000313" key="5">
    <source>
        <dbReference type="Proteomes" id="UP000567826"/>
    </source>
</evidence>
<dbReference type="GO" id="GO:0005739">
    <property type="term" value="C:mitochondrion"/>
    <property type="evidence" value="ECO:0007669"/>
    <property type="project" value="TreeGrafter"/>
</dbReference>
<sequence length="53" mass="5419">MPLDLGAKGSCHIGGNVATNAGGLRLLRYGSLRGTVLGLEVVRRVPGSSLLCL</sequence>
<feature type="non-terminal residue" evidence="4">
    <location>
        <position position="53"/>
    </location>
</feature>
<feature type="domain" description="FAD linked oxidase N-terminal" evidence="3">
    <location>
        <begin position="2"/>
        <end position="43"/>
    </location>
</feature>
<comment type="caution">
    <text evidence="4">The sequence shown here is derived from an EMBL/GenBank/DDBJ whole genome shotgun (WGS) entry which is preliminary data.</text>
</comment>
<accession>A0A7L2G3I8</accession>
<evidence type="ECO:0000259" key="3">
    <source>
        <dbReference type="Pfam" id="PF01565"/>
    </source>
</evidence>
<evidence type="ECO:0000256" key="1">
    <source>
        <dbReference type="ARBA" id="ARBA00001974"/>
    </source>
</evidence>
<evidence type="ECO:0000256" key="2">
    <source>
        <dbReference type="ARBA" id="ARBA00023002"/>
    </source>
</evidence>